<evidence type="ECO:0000313" key="9">
    <source>
        <dbReference type="Proteomes" id="UP001221757"/>
    </source>
</evidence>
<dbReference type="PANTHER" id="PTHR24287:SF1">
    <property type="entry name" value="P450, PUTATIVE (EUROFUNG)-RELATED"/>
    <property type="match status" value="1"/>
</dbReference>
<dbReference type="Pfam" id="PF00067">
    <property type="entry name" value="p450"/>
    <property type="match status" value="1"/>
</dbReference>
<evidence type="ECO:0000256" key="1">
    <source>
        <dbReference type="ARBA" id="ARBA00001971"/>
    </source>
</evidence>
<sequence length="512" mass="58244">MVVPPGIIYLSRTLPGVISPRRNGAGLGWIPIVTALIVQPIVFGVGLLYTNIATWRDAARREAVQIPQVPDPWPGGLSNVSLLGKMLEAGYPAEVFRQWFENYGNTVIANLLFENRIVTVEPAYIKVRSPIDSDRGNSLLGTGVFNTDGKFHRSMTRPFFSRERISDFDIFDKHANDAIAQAAARLREGYAVDIQVGIPHFELLWNLILDFLPRTLPFCRSRLPRLVIPENPPSFLNHPSNTFVNAFLEGQRLHVARSRFGSKWRLYEFWKDLIKPHRDADTLLSHLLQGTEVIIEPRISDFSHLDIRNIHAREHLEIAQRLRDEILGKVGSSRSPTHDDIRAMPYLRAFINETLRLYPPVASKNATTWPATNPGGRPLYVPAKTKILYTVFVMHRRTDLWGPDALDFDPDRFMDARLNKYLTPNPYIFLPFNAGTSSKLLPQFAYQEVSFFLVRLLQKFKTFSLAPDAQPEDTKPPASWKTCPLKGREKITFGSNLTMYAKGGLWVRMEEA</sequence>
<dbReference type="GO" id="GO:0016705">
    <property type="term" value="F:oxidoreductase activity, acting on paired donors, with incorporation or reduction of molecular oxygen"/>
    <property type="evidence" value="ECO:0007669"/>
    <property type="project" value="InterPro"/>
</dbReference>
<evidence type="ECO:0000256" key="5">
    <source>
        <dbReference type="ARBA" id="ARBA00023002"/>
    </source>
</evidence>
<protein>
    <submittedName>
        <fullName evidence="8">Cytochrome P450</fullName>
    </submittedName>
</protein>
<dbReference type="InterPro" id="IPR047146">
    <property type="entry name" value="Cyt_P450_E_CYP52_fungi"/>
</dbReference>
<keyword evidence="6" id="KW-0408">Iron</keyword>
<dbReference type="InterPro" id="IPR001128">
    <property type="entry name" value="Cyt_P450"/>
</dbReference>
<dbReference type="AlphaFoldDB" id="A0AAD7CWJ0"/>
<name>A0AAD7CWJ0_MYCRO</name>
<dbReference type="Proteomes" id="UP001221757">
    <property type="component" value="Unassembled WGS sequence"/>
</dbReference>
<keyword evidence="3" id="KW-0349">Heme</keyword>
<keyword evidence="7" id="KW-0503">Monooxygenase</keyword>
<evidence type="ECO:0000256" key="3">
    <source>
        <dbReference type="ARBA" id="ARBA00022617"/>
    </source>
</evidence>
<dbReference type="Gene3D" id="1.10.630.10">
    <property type="entry name" value="Cytochrome P450"/>
    <property type="match status" value="2"/>
</dbReference>
<evidence type="ECO:0000313" key="8">
    <source>
        <dbReference type="EMBL" id="KAJ7667065.1"/>
    </source>
</evidence>
<accession>A0AAD7CWJ0</accession>
<evidence type="ECO:0000256" key="6">
    <source>
        <dbReference type="ARBA" id="ARBA00023004"/>
    </source>
</evidence>
<evidence type="ECO:0000256" key="7">
    <source>
        <dbReference type="ARBA" id="ARBA00023033"/>
    </source>
</evidence>
<organism evidence="8 9">
    <name type="scientific">Mycena rosella</name>
    <name type="common">Pink bonnet</name>
    <name type="synonym">Agaricus rosellus</name>
    <dbReference type="NCBI Taxonomy" id="1033263"/>
    <lineage>
        <taxon>Eukaryota</taxon>
        <taxon>Fungi</taxon>
        <taxon>Dikarya</taxon>
        <taxon>Basidiomycota</taxon>
        <taxon>Agaricomycotina</taxon>
        <taxon>Agaricomycetes</taxon>
        <taxon>Agaricomycetidae</taxon>
        <taxon>Agaricales</taxon>
        <taxon>Marasmiineae</taxon>
        <taxon>Mycenaceae</taxon>
        <taxon>Mycena</taxon>
    </lineage>
</organism>
<dbReference type="EMBL" id="JARKIE010000206">
    <property type="protein sequence ID" value="KAJ7667065.1"/>
    <property type="molecule type" value="Genomic_DNA"/>
</dbReference>
<gene>
    <name evidence="8" type="ORF">B0H17DRAFT_1162458</name>
</gene>
<keyword evidence="5" id="KW-0560">Oxidoreductase</keyword>
<keyword evidence="9" id="KW-1185">Reference proteome</keyword>
<dbReference type="PANTHER" id="PTHR24287">
    <property type="entry name" value="P450, PUTATIVE (EUROFUNG)-RELATED"/>
    <property type="match status" value="1"/>
</dbReference>
<dbReference type="SUPFAM" id="SSF48264">
    <property type="entry name" value="Cytochrome P450"/>
    <property type="match status" value="1"/>
</dbReference>
<comment type="cofactor">
    <cofactor evidence="1">
        <name>heme</name>
        <dbReference type="ChEBI" id="CHEBI:30413"/>
    </cofactor>
</comment>
<dbReference type="InterPro" id="IPR036396">
    <property type="entry name" value="Cyt_P450_sf"/>
</dbReference>
<reference evidence="8" key="1">
    <citation type="submission" date="2023-03" db="EMBL/GenBank/DDBJ databases">
        <title>Massive genome expansion in bonnet fungi (Mycena s.s.) driven by repeated elements and novel gene families across ecological guilds.</title>
        <authorList>
            <consortium name="Lawrence Berkeley National Laboratory"/>
            <person name="Harder C.B."/>
            <person name="Miyauchi S."/>
            <person name="Viragh M."/>
            <person name="Kuo A."/>
            <person name="Thoen E."/>
            <person name="Andreopoulos B."/>
            <person name="Lu D."/>
            <person name="Skrede I."/>
            <person name="Drula E."/>
            <person name="Henrissat B."/>
            <person name="Morin E."/>
            <person name="Kohler A."/>
            <person name="Barry K."/>
            <person name="LaButti K."/>
            <person name="Morin E."/>
            <person name="Salamov A."/>
            <person name="Lipzen A."/>
            <person name="Mereny Z."/>
            <person name="Hegedus B."/>
            <person name="Baldrian P."/>
            <person name="Stursova M."/>
            <person name="Weitz H."/>
            <person name="Taylor A."/>
            <person name="Grigoriev I.V."/>
            <person name="Nagy L.G."/>
            <person name="Martin F."/>
            <person name="Kauserud H."/>
        </authorList>
    </citation>
    <scope>NUCLEOTIDE SEQUENCE</scope>
    <source>
        <strain evidence="8">CBHHK067</strain>
    </source>
</reference>
<dbReference type="GO" id="GO:0005506">
    <property type="term" value="F:iron ion binding"/>
    <property type="evidence" value="ECO:0007669"/>
    <property type="project" value="InterPro"/>
</dbReference>
<comment type="caution">
    <text evidence="8">The sequence shown here is derived from an EMBL/GenBank/DDBJ whole genome shotgun (WGS) entry which is preliminary data.</text>
</comment>
<comment type="similarity">
    <text evidence="2">Belongs to the cytochrome P450 family.</text>
</comment>
<proteinExistence type="inferred from homology"/>
<dbReference type="GO" id="GO:0020037">
    <property type="term" value="F:heme binding"/>
    <property type="evidence" value="ECO:0007669"/>
    <property type="project" value="InterPro"/>
</dbReference>
<evidence type="ECO:0000256" key="2">
    <source>
        <dbReference type="ARBA" id="ARBA00010617"/>
    </source>
</evidence>
<dbReference type="GO" id="GO:0004497">
    <property type="term" value="F:monooxygenase activity"/>
    <property type="evidence" value="ECO:0007669"/>
    <property type="project" value="UniProtKB-KW"/>
</dbReference>
<evidence type="ECO:0000256" key="4">
    <source>
        <dbReference type="ARBA" id="ARBA00022723"/>
    </source>
</evidence>
<keyword evidence="4" id="KW-0479">Metal-binding</keyword>